<dbReference type="STRING" id="183478.A0A364MWX7"/>
<dbReference type="OrthoDB" id="3792830at2759"/>
<evidence type="ECO:0000259" key="1">
    <source>
        <dbReference type="PROSITE" id="PS50181"/>
    </source>
</evidence>
<sequence length="334" mass="37044">MDRDQIRQSTITHLKKYIVKEPILETRCPLDHGKHHATCPPTASLGNLDALPTELKQHVVSFLDIKSLLTIRRVSKPAMSLVNSVLEYQKVVTNAPMTLRMAIAIGTHDKYTIYDLFNALCEQKCADCGALAHYICLFTCRRVCLNQNGACSGKLAPWKLTSDADGDWVFPGHCDGGPSIAVQVDSKTPVFTPVPGHYALVRPAPNGAAMCTVLRVYPGDVWVDMECVPDGKRIVAENMSEEERAVNRVLGKSISVVVAPWLSRTSMDSMYGSLCKFCKEQNDKATNKALRRVPRWQDVMHLRVCEIWTDKGLVQHMCEAHGQGQGGGDDHMQN</sequence>
<dbReference type="InterPro" id="IPR036047">
    <property type="entry name" value="F-box-like_dom_sf"/>
</dbReference>
<dbReference type="EMBL" id="QGDH01000123">
    <property type="protein sequence ID" value="RAR05927.1"/>
    <property type="molecule type" value="Genomic_DNA"/>
</dbReference>
<organism evidence="2 3">
    <name type="scientific">Stemphylium lycopersici</name>
    <name type="common">Tomato gray leaf spot disease fungus</name>
    <name type="synonym">Thyrospora lycopersici</name>
    <dbReference type="NCBI Taxonomy" id="183478"/>
    <lineage>
        <taxon>Eukaryota</taxon>
        <taxon>Fungi</taxon>
        <taxon>Dikarya</taxon>
        <taxon>Ascomycota</taxon>
        <taxon>Pezizomycotina</taxon>
        <taxon>Dothideomycetes</taxon>
        <taxon>Pleosporomycetidae</taxon>
        <taxon>Pleosporales</taxon>
        <taxon>Pleosporineae</taxon>
        <taxon>Pleosporaceae</taxon>
        <taxon>Stemphylium</taxon>
    </lineage>
</organism>
<dbReference type="Gene3D" id="1.20.1280.50">
    <property type="match status" value="1"/>
</dbReference>
<dbReference type="SUPFAM" id="SSF81383">
    <property type="entry name" value="F-box domain"/>
    <property type="match status" value="1"/>
</dbReference>
<name>A0A364MWX7_STELY</name>
<dbReference type="Proteomes" id="UP000249619">
    <property type="component" value="Unassembled WGS sequence"/>
</dbReference>
<evidence type="ECO:0000313" key="2">
    <source>
        <dbReference type="EMBL" id="RAR05927.1"/>
    </source>
</evidence>
<dbReference type="AlphaFoldDB" id="A0A364MWX7"/>
<dbReference type="InterPro" id="IPR001810">
    <property type="entry name" value="F-box_dom"/>
</dbReference>
<keyword evidence="3" id="KW-1185">Reference proteome</keyword>
<protein>
    <recommendedName>
        <fullName evidence="1">F-box domain-containing protein</fullName>
    </recommendedName>
</protein>
<accession>A0A364MWX7</accession>
<dbReference type="Pfam" id="PF00646">
    <property type="entry name" value="F-box"/>
    <property type="match status" value="1"/>
</dbReference>
<gene>
    <name evidence="2" type="ORF">DDE83_007149</name>
</gene>
<reference evidence="3" key="1">
    <citation type="submission" date="2018-05" db="EMBL/GenBank/DDBJ databases">
        <title>Draft genome sequence of Stemphylium lycopersici strain CIDEFI 213.</title>
        <authorList>
            <person name="Medina R."/>
            <person name="Franco M.E.E."/>
            <person name="Lucentini C.G."/>
            <person name="Saparrat M.C.N."/>
            <person name="Balatti P.A."/>
        </authorList>
    </citation>
    <scope>NUCLEOTIDE SEQUENCE [LARGE SCALE GENOMIC DNA]</scope>
    <source>
        <strain evidence="3">CIDEFI 213</strain>
    </source>
</reference>
<evidence type="ECO:0000313" key="3">
    <source>
        <dbReference type="Proteomes" id="UP000249619"/>
    </source>
</evidence>
<comment type="caution">
    <text evidence="2">The sequence shown here is derived from an EMBL/GenBank/DDBJ whole genome shotgun (WGS) entry which is preliminary data.</text>
</comment>
<feature type="domain" description="F-box" evidence="1">
    <location>
        <begin position="45"/>
        <end position="91"/>
    </location>
</feature>
<dbReference type="PROSITE" id="PS50181">
    <property type="entry name" value="FBOX"/>
    <property type="match status" value="1"/>
</dbReference>
<proteinExistence type="predicted"/>